<gene>
    <name evidence="2" type="ORF">XNOV1_A034799</name>
</gene>
<name>A0AAV1F9T6_XYRNO</name>
<keyword evidence="3" id="KW-1185">Reference proteome</keyword>
<protein>
    <submittedName>
        <fullName evidence="2">Uncharacterized protein</fullName>
    </submittedName>
</protein>
<feature type="compositionally biased region" description="Basic residues" evidence="1">
    <location>
        <begin position="30"/>
        <end position="41"/>
    </location>
</feature>
<evidence type="ECO:0000313" key="2">
    <source>
        <dbReference type="EMBL" id="CAJ1057760.1"/>
    </source>
</evidence>
<dbReference type="AlphaFoldDB" id="A0AAV1F9T6"/>
<dbReference type="EMBL" id="OY660869">
    <property type="protein sequence ID" value="CAJ1057760.1"/>
    <property type="molecule type" value="Genomic_DNA"/>
</dbReference>
<dbReference type="Proteomes" id="UP001178508">
    <property type="component" value="Chromosome 6"/>
</dbReference>
<accession>A0AAV1F9T6</accession>
<sequence>MPVCMPGTIPPQHTQMMCPFRHVNNSQGTHNRRVRGRQQFRKPRDSQTASSLSGTEGELDCHGSDQQSGSEHKRLEPYDQSKGMASRQEREQTRSTTGDQSGKECQKGLHNANTIRQLVCVWTEAGLANQAIAWGPGFQGAPHLGILPSDRVPQVLINVLHGNDNNRHLL</sequence>
<feature type="region of interest" description="Disordered" evidence="1">
    <location>
        <begin position="22"/>
        <end position="105"/>
    </location>
</feature>
<evidence type="ECO:0000313" key="3">
    <source>
        <dbReference type="Proteomes" id="UP001178508"/>
    </source>
</evidence>
<feature type="compositionally biased region" description="Basic and acidic residues" evidence="1">
    <location>
        <begin position="70"/>
        <end position="79"/>
    </location>
</feature>
<reference evidence="2" key="1">
    <citation type="submission" date="2023-08" db="EMBL/GenBank/DDBJ databases">
        <authorList>
            <person name="Alioto T."/>
            <person name="Alioto T."/>
            <person name="Gomez Garrido J."/>
        </authorList>
    </citation>
    <scope>NUCLEOTIDE SEQUENCE</scope>
</reference>
<evidence type="ECO:0000256" key="1">
    <source>
        <dbReference type="SAM" id="MobiDB-lite"/>
    </source>
</evidence>
<proteinExistence type="predicted"/>
<organism evidence="2 3">
    <name type="scientific">Xyrichtys novacula</name>
    <name type="common">Pearly razorfish</name>
    <name type="synonym">Hemipteronotus novacula</name>
    <dbReference type="NCBI Taxonomy" id="13765"/>
    <lineage>
        <taxon>Eukaryota</taxon>
        <taxon>Metazoa</taxon>
        <taxon>Chordata</taxon>
        <taxon>Craniata</taxon>
        <taxon>Vertebrata</taxon>
        <taxon>Euteleostomi</taxon>
        <taxon>Actinopterygii</taxon>
        <taxon>Neopterygii</taxon>
        <taxon>Teleostei</taxon>
        <taxon>Neoteleostei</taxon>
        <taxon>Acanthomorphata</taxon>
        <taxon>Eupercaria</taxon>
        <taxon>Labriformes</taxon>
        <taxon>Labridae</taxon>
        <taxon>Xyrichtys</taxon>
    </lineage>
</organism>